<evidence type="ECO:0000259" key="9">
    <source>
        <dbReference type="Pfam" id="PF00881"/>
    </source>
</evidence>
<feature type="domain" description="Nitroreductase" evidence="9">
    <location>
        <begin position="11"/>
        <end position="172"/>
    </location>
</feature>
<keyword evidence="3 8" id="KW-0285">Flavoprotein</keyword>
<evidence type="ECO:0000313" key="10">
    <source>
        <dbReference type="EMBL" id="CAG7639404.1"/>
    </source>
</evidence>
<evidence type="ECO:0000256" key="2">
    <source>
        <dbReference type="ARBA" id="ARBA00007118"/>
    </source>
</evidence>
<dbReference type="PANTHER" id="PTHR43821">
    <property type="entry name" value="NAD(P)H NITROREDUCTASE YDJA-RELATED"/>
    <property type="match status" value="1"/>
</dbReference>
<protein>
    <recommendedName>
        <fullName evidence="8">Putative NAD(P)H nitroreductase</fullName>
        <ecNumber evidence="8">1.-.-.-</ecNumber>
    </recommendedName>
</protein>
<evidence type="ECO:0000256" key="4">
    <source>
        <dbReference type="ARBA" id="ARBA00022643"/>
    </source>
</evidence>
<dbReference type="CDD" id="cd02135">
    <property type="entry name" value="YdjA-like"/>
    <property type="match status" value="1"/>
</dbReference>
<comment type="cofactor">
    <cofactor evidence="1 8">
        <name>FMN</name>
        <dbReference type="ChEBI" id="CHEBI:58210"/>
    </cofactor>
</comment>
<dbReference type="PANTHER" id="PTHR43821:SF1">
    <property type="entry name" value="NAD(P)H NITROREDUCTASE YDJA-RELATED"/>
    <property type="match status" value="1"/>
</dbReference>
<evidence type="ECO:0000256" key="7">
    <source>
        <dbReference type="ARBA" id="ARBA00023027"/>
    </source>
</evidence>
<keyword evidence="11" id="KW-1185">Reference proteome</keyword>
<proteinExistence type="inferred from homology"/>
<dbReference type="PIRSF" id="PIRSF000232">
    <property type="entry name" value="YdjA"/>
    <property type="match status" value="1"/>
</dbReference>
<dbReference type="GO" id="GO:0016491">
    <property type="term" value="F:oxidoreductase activity"/>
    <property type="evidence" value="ECO:0007669"/>
    <property type="project" value="UniProtKB-KW"/>
</dbReference>
<organism evidence="10 11">
    <name type="scientific">Paenibacillus solanacearum</name>
    <dbReference type="NCBI Taxonomy" id="2048548"/>
    <lineage>
        <taxon>Bacteria</taxon>
        <taxon>Bacillati</taxon>
        <taxon>Bacillota</taxon>
        <taxon>Bacilli</taxon>
        <taxon>Bacillales</taxon>
        <taxon>Paenibacillaceae</taxon>
        <taxon>Paenibacillus</taxon>
    </lineage>
</organism>
<dbReference type="RefSeq" id="WP_218093766.1">
    <property type="nucleotide sequence ID" value="NZ_CAJVAS010000020.1"/>
</dbReference>
<evidence type="ECO:0000256" key="8">
    <source>
        <dbReference type="PIRNR" id="PIRNR000232"/>
    </source>
</evidence>
<dbReference type="InterPro" id="IPR052530">
    <property type="entry name" value="NAD(P)H_nitroreductase"/>
</dbReference>
<dbReference type="EC" id="1.-.-.-" evidence="8"/>
<sequence length="195" mass="21561">MNQAMTLYEAIRERRSIGRVKSDPVERGQIEQILEAGNWAPSHMHTEPWRFYVMTGAGRQVLADAYADIAAENAGSLSSEQLEELRSKQGTKAFRAPLVIAVAVSPSAAPGVIRIEEFAAAHSAVQNMLLTVHALGLGAIWRSGEPMYHPRMKRTFGLQDGEELVALLYIGYPDMTLPAANRKTPVHHKTVWITE</sequence>
<evidence type="ECO:0000313" key="11">
    <source>
        <dbReference type="Proteomes" id="UP000693672"/>
    </source>
</evidence>
<name>A0A916K4U8_9BACL</name>
<gene>
    <name evidence="10" type="primary">ydjA_2</name>
    <name evidence="10" type="ORF">PAESOLCIP111_04032</name>
</gene>
<keyword evidence="7 8" id="KW-0520">NAD</keyword>
<evidence type="ECO:0000256" key="6">
    <source>
        <dbReference type="ARBA" id="ARBA00023002"/>
    </source>
</evidence>
<evidence type="ECO:0000256" key="3">
    <source>
        <dbReference type="ARBA" id="ARBA00022630"/>
    </source>
</evidence>
<dbReference type="Pfam" id="PF00881">
    <property type="entry name" value="Nitroreductase"/>
    <property type="match status" value="1"/>
</dbReference>
<reference evidence="10" key="1">
    <citation type="submission" date="2021-06" db="EMBL/GenBank/DDBJ databases">
        <authorList>
            <person name="Criscuolo A."/>
        </authorList>
    </citation>
    <scope>NUCLEOTIDE SEQUENCE</scope>
    <source>
        <strain evidence="10">CIP111600</strain>
    </source>
</reference>
<dbReference type="Proteomes" id="UP000693672">
    <property type="component" value="Unassembled WGS sequence"/>
</dbReference>
<dbReference type="EMBL" id="CAJVAS010000020">
    <property type="protein sequence ID" value="CAG7639404.1"/>
    <property type="molecule type" value="Genomic_DNA"/>
</dbReference>
<dbReference type="AlphaFoldDB" id="A0A916K4U8"/>
<keyword evidence="4 8" id="KW-0288">FMN</keyword>
<comment type="similarity">
    <text evidence="2 8">Belongs to the nitroreductase family.</text>
</comment>
<evidence type="ECO:0000256" key="1">
    <source>
        <dbReference type="ARBA" id="ARBA00001917"/>
    </source>
</evidence>
<keyword evidence="6 8" id="KW-0560">Oxidoreductase</keyword>
<keyword evidence="5 8" id="KW-0521">NADP</keyword>
<evidence type="ECO:0000256" key="5">
    <source>
        <dbReference type="ARBA" id="ARBA00022857"/>
    </source>
</evidence>
<accession>A0A916K4U8</accession>
<comment type="caution">
    <text evidence="10">The sequence shown here is derived from an EMBL/GenBank/DDBJ whole genome shotgun (WGS) entry which is preliminary data.</text>
</comment>
<dbReference type="InterPro" id="IPR026021">
    <property type="entry name" value="YdjA-like"/>
</dbReference>
<dbReference type="InterPro" id="IPR029479">
    <property type="entry name" value="Nitroreductase"/>
</dbReference>